<keyword evidence="11" id="KW-1185">Reference proteome</keyword>
<dbReference type="AlphaFoldDB" id="A0ABD2XB33"/>
<keyword evidence="2" id="KW-0645">Protease</keyword>
<accession>A0ABD2XB33</accession>
<dbReference type="PROSITE" id="PS50208">
    <property type="entry name" value="CASPASE_P20"/>
    <property type="match status" value="1"/>
</dbReference>
<evidence type="ECO:0000256" key="1">
    <source>
        <dbReference type="ARBA" id="ARBA00010134"/>
    </source>
</evidence>
<dbReference type="PROSITE" id="PS50207">
    <property type="entry name" value="CASPASE_P10"/>
    <property type="match status" value="1"/>
</dbReference>
<sequence length="420" mass="47467">MNFFDSMNTIDCWNNNCIDFNALFNEAMDNHHLRYNSPSPIPPRRRRVGDVIDCMGSTAASPATPYSAVSSSLHPSDLASPSAASSTGFLTPQRQYNLRSCSTWPHLTTSPDLGYSTPENRKSYAPDWAFKNRDTHDAFGFVDEDNYAFQQDEAMGQMAAHKDADRYNMEHMYRGRCVIFNHEHFDTGFAARDGSSADARRIEQTFQRLGFSVDICDDYEHSGIISKISELAAEDHTNNDCICIFVLTHGLKNDLICAKNVVYKIDDLWKPFTADKCKSLAGKPKLFFFQACRGDDIDAGIKLHSNMSMHSRSPSETDSTTASYKIPTHADFLFAHSTVQGFFSWRNPEEGTWYIQSLCEIIDTYSATTDLAKMLTMVARKVATDYASFNNIDPTMHDKKQVPSVTSMLIRDLYFTSKHY</sequence>
<dbReference type="PANTHER" id="PTHR10454:SF232">
    <property type="entry name" value="AT03047P-RELATED"/>
    <property type="match status" value="1"/>
</dbReference>
<comment type="caution">
    <text evidence="10">The sequence shown here is derived from an EMBL/GenBank/DDBJ whole genome shotgun (WGS) entry which is preliminary data.</text>
</comment>
<reference evidence="10 11" key="1">
    <citation type="journal article" date="2024" name="bioRxiv">
        <title>A reference genome for Trichogramma kaykai: A tiny desert-dwelling parasitoid wasp with competing sex-ratio distorters.</title>
        <authorList>
            <person name="Culotta J."/>
            <person name="Lindsey A.R."/>
        </authorList>
    </citation>
    <scope>NUCLEOTIDE SEQUENCE [LARGE SCALE GENOMIC DNA]</scope>
    <source>
        <strain evidence="10 11">KSX58</strain>
    </source>
</reference>
<dbReference type="InterPro" id="IPR011600">
    <property type="entry name" value="Pept_C14_caspase"/>
</dbReference>
<dbReference type="PANTHER" id="PTHR10454">
    <property type="entry name" value="CASPASE"/>
    <property type="match status" value="1"/>
</dbReference>
<dbReference type="GO" id="GO:1990525">
    <property type="term" value="F:BIR domain binding"/>
    <property type="evidence" value="ECO:0007669"/>
    <property type="project" value="UniProtKB-ARBA"/>
</dbReference>
<dbReference type="FunFam" id="3.40.50.1460:FF:000001">
    <property type="entry name" value="Caspase-3 preproprotein"/>
    <property type="match status" value="1"/>
</dbReference>
<dbReference type="Proteomes" id="UP001627154">
    <property type="component" value="Unassembled WGS sequence"/>
</dbReference>
<dbReference type="InterPro" id="IPR015917">
    <property type="entry name" value="Pept_C14A"/>
</dbReference>
<keyword evidence="3" id="KW-0053">Apoptosis</keyword>
<dbReference type="PROSITE" id="PS01122">
    <property type="entry name" value="CASPASE_CYS"/>
    <property type="match status" value="1"/>
</dbReference>
<evidence type="ECO:0000256" key="7">
    <source>
        <dbReference type="RuleBase" id="RU003971"/>
    </source>
</evidence>
<gene>
    <name evidence="10" type="ORF">TKK_004841</name>
</gene>
<evidence type="ECO:0000256" key="6">
    <source>
        <dbReference type="ARBA" id="ARBA00023145"/>
    </source>
</evidence>
<dbReference type="InterPro" id="IPR016129">
    <property type="entry name" value="Caspase_his_AS"/>
</dbReference>
<dbReference type="GO" id="GO:0016322">
    <property type="term" value="P:neuron remodeling"/>
    <property type="evidence" value="ECO:0007669"/>
    <property type="project" value="UniProtKB-ARBA"/>
</dbReference>
<dbReference type="InterPro" id="IPR002398">
    <property type="entry name" value="Pept_C14"/>
</dbReference>
<dbReference type="GO" id="GO:0045751">
    <property type="term" value="P:negative regulation of Toll signaling pathway"/>
    <property type="evidence" value="ECO:0007669"/>
    <property type="project" value="UniProtKB-ARBA"/>
</dbReference>
<proteinExistence type="inferred from homology"/>
<dbReference type="Pfam" id="PF00656">
    <property type="entry name" value="Peptidase_C14"/>
    <property type="match status" value="1"/>
</dbReference>
<feature type="domain" description="Caspase family p20" evidence="9">
    <location>
        <begin position="173"/>
        <end position="296"/>
    </location>
</feature>
<dbReference type="SUPFAM" id="SSF52129">
    <property type="entry name" value="Caspase-like"/>
    <property type="match status" value="1"/>
</dbReference>
<evidence type="ECO:0000313" key="10">
    <source>
        <dbReference type="EMBL" id="KAL3402331.1"/>
    </source>
</evidence>
<keyword evidence="5" id="KW-0788">Thiol protease</keyword>
<dbReference type="CDD" id="cd00032">
    <property type="entry name" value="CASc"/>
    <property type="match status" value="1"/>
</dbReference>
<dbReference type="GO" id="GO:0008234">
    <property type="term" value="F:cysteine-type peptidase activity"/>
    <property type="evidence" value="ECO:0007669"/>
    <property type="project" value="UniProtKB-KW"/>
</dbReference>
<protein>
    <recommendedName>
        <fullName evidence="12">Caspase</fullName>
    </recommendedName>
</protein>
<dbReference type="InterPro" id="IPR029030">
    <property type="entry name" value="Caspase-like_dom_sf"/>
</dbReference>
<dbReference type="PRINTS" id="PR00376">
    <property type="entry name" value="IL1BCENZYME"/>
</dbReference>
<dbReference type="PROSITE" id="PS01121">
    <property type="entry name" value="CASPASE_HIS"/>
    <property type="match status" value="1"/>
</dbReference>
<keyword evidence="6" id="KW-0865">Zymogen</keyword>
<dbReference type="InterPro" id="IPR033139">
    <property type="entry name" value="Caspase_cys_AS"/>
</dbReference>
<evidence type="ECO:0000256" key="2">
    <source>
        <dbReference type="ARBA" id="ARBA00022670"/>
    </source>
</evidence>
<evidence type="ECO:0000256" key="4">
    <source>
        <dbReference type="ARBA" id="ARBA00022801"/>
    </source>
</evidence>
<evidence type="ECO:0000256" key="5">
    <source>
        <dbReference type="ARBA" id="ARBA00022807"/>
    </source>
</evidence>
<dbReference type="EMBL" id="JBJJXI010000037">
    <property type="protein sequence ID" value="KAL3402331.1"/>
    <property type="molecule type" value="Genomic_DNA"/>
</dbReference>
<comment type="similarity">
    <text evidence="1 7">Belongs to the peptidase C14A family.</text>
</comment>
<dbReference type="GO" id="GO:0006508">
    <property type="term" value="P:proteolysis"/>
    <property type="evidence" value="ECO:0007669"/>
    <property type="project" value="UniProtKB-KW"/>
</dbReference>
<evidence type="ECO:0000256" key="3">
    <source>
        <dbReference type="ARBA" id="ARBA00022703"/>
    </source>
</evidence>
<organism evidence="10 11">
    <name type="scientific">Trichogramma kaykai</name>
    <dbReference type="NCBI Taxonomy" id="54128"/>
    <lineage>
        <taxon>Eukaryota</taxon>
        <taxon>Metazoa</taxon>
        <taxon>Ecdysozoa</taxon>
        <taxon>Arthropoda</taxon>
        <taxon>Hexapoda</taxon>
        <taxon>Insecta</taxon>
        <taxon>Pterygota</taxon>
        <taxon>Neoptera</taxon>
        <taxon>Endopterygota</taxon>
        <taxon>Hymenoptera</taxon>
        <taxon>Apocrita</taxon>
        <taxon>Proctotrupomorpha</taxon>
        <taxon>Chalcidoidea</taxon>
        <taxon>Trichogrammatidae</taxon>
        <taxon>Trichogramma</taxon>
    </lineage>
</organism>
<feature type="domain" description="Caspase family p10" evidence="8">
    <location>
        <begin position="322"/>
        <end position="417"/>
    </location>
</feature>
<evidence type="ECO:0000259" key="9">
    <source>
        <dbReference type="PROSITE" id="PS50208"/>
    </source>
</evidence>
<dbReference type="InterPro" id="IPR002138">
    <property type="entry name" value="Pept_C14_p10"/>
</dbReference>
<evidence type="ECO:0008006" key="12">
    <source>
        <dbReference type="Google" id="ProtNLM"/>
    </source>
</evidence>
<keyword evidence="4" id="KW-0378">Hydrolase</keyword>
<dbReference type="InterPro" id="IPR001309">
    <property type="entry name" value="Pept_C14_p20"/>
</dbReference>
<dbReference type="GO" id="GO:0045476">
    <property type="term" value="P:nurse cell apoptotic process"/>
    <property type="evidence" value="ECO:0007669"/>
    <property type="project" value="UniProtKB-ARBA"/>
</dbReference>
<evidence type="ECO:0000313" key="11">
    <source>
        <dbReference type="Proteomes" id="UP001627154"/>
    </source>
</evidence>
<evidence type="ECO:0000259" key="8">
    <source>
        <dbReference type="PROSITE" id="PS50207"/>
    </source>
</evidence>
<name>A0ABD2XB33_9HYME</name>
<dbReference type="Gene3D" id="3.40.50.1460">
    <property type="match status" value="1"/>
</dbReference>
<dbReference type="SMART" id="SM00115">
    <property type="entry name" value="CASc"/>
    <property type="match status" value="1"/>
</dbReference>